<keyword evidence="9" id="KW-0862">Zinc</keyword>
<evidence type="ECO:0000256" key="13">
    <source>
        <dbReference type="SAM" id="MobiDB-lite"/>
    </source>
</evidence>
<dbReference type="SUPFAM" id="SSF88713">
    <property type="entry name" value="Glycoside hydrolase/deacetylase"/>
    <property type="match status" value="1"/>
</dbReference>
<dbReference type="CDD" id="cd10810">
    <property type="entry name" value="GH38N_AMII_LAM_like"/>
    <property type="match status" value="1"/>
</dbReference>
<dbReference type="FunFam" id="1.20.1270.50:FF:000002">
    <property type="entry name" value="Alpha-mannosidase"/>
    <property type="match status" value="1"/>
</dbReference>
<dbReference type="FunFam" id="2.60.40.1180:FF:000018">
    <property type="entry name" value="Alpha-mannosidase"/>
    <property type="match status" value="1"/>
</dbReference>
<evidence type="ECO:0000256" key="12">
    <source>
        <dbReference type="ARBA" id="ARBA00023295"/>
    </source>
</evidence>
<evidence type="ECO:0000313" key="17">
    <source>
        <dbReference type="RefSeq" id="XP_027203408.1"/>
    </source>
</evidence>
<dbReference type="SMART" id="SM00872">
    <property type="entry name" value="Alpha-mann_mid"/>
    <property type="match status" value="1"/>
</dbReference>
<reference evidence="17" key="1">
    <citation type="submission" date="2025-08" db="UniProtKB">
        <authorList>
            <consortium name="RefSeq"/>
        </authorList>
    </citation>
    <scope>IDENTIFICATION</scope>
    <source>
        <strain evidence="17">Airmid</strain>
    </source>
</reference>
<dbReference type="Gene3D" id="2.60.40.1180">
    <property type="entry name" value="Golgi alpha-mannosidase II"/>
    <property type="match status" value="1"/>
</dbReference>
<dbReference type="PANTHER" id="PTHR11607:SF3">
    <property type="entry name" value="LYSOSOMAL ALPHA-MANNOSIDASE"/>
    <property type="match status" value="1"/>
</dbReference>
<dbReference type="InterPro" id="IPR050843">
    <property type="entry name" value="Glycosyl_Hydrlase_38"/>
</dbReference>
<keyword evidence="10" id="KW-1015">Disulfide bond</keyword>
<dbReference type="InterPro" id="IPR037094">
    <property type="entry name" value="Glyco_hydro_38_cen_sf"/>
</dbReference>
<gene>
    <name evidence="17" type="primary">LOC113797249</name>
</gene>
<dbReference type="RefSeq" id="XP_027203408.1">
    <property type="nucleotide sequence ID" value="XM_027347607.1"/>
</dbReference>
<dbReference type="Proteomes" id="UP000515146">
    <property type="component" value="Unplaced"/>
</dbReference>
<keyword evidence="6" id="KW-0964">Secreted</keyword>
<dbReference type="PROSITE" id="PS50240">
    <property type="entry name" value="TRYPSIN_DOM"/>
    <property type="match status" value="1"/>
</dbReference>
<dbReference type="GO" id="GO:0005576">
    <property type="term" value="C:extracellular region"/>
    <property type="evidence" value="ECO:0007669"/>
    <property type="project" value="UniProtKB-SubCell"/>
</dbReference>
<dbReference type="Gene3D" id="2.60.40.1360">
    <property type="match status" value="1"/>
</dbReference>
<feature type="region of interest" description="Disordered" evidence="13">
    <location>
        <begin position="1119"/>
        <end position="1158"/>
    </location>
</feature>
<dbReference type="Gene3D" id="1.20.1270.50">
    <property type="entry name" value="Glycoside hydrolase family 38, central domain"/>
    <property type="match status" value="2"/>
</dbReference>
<dbReference type="InterPro" id="IPR028995">
    <property type="entry name" value="Glyco_hydro_57/38_cen_sf"/>
</dbReference>
<comment type="catalytic activity">
    <reaction evidence="1">
        <text>Hydrolysis of terminal, non-reducing alpha-D-mannose residues in alpha-D-mannosides.</text>
        <dbReference type="EC" id="3.2.1.24"/>
    </reaction>
</comment>
<accession>A0A6P6YD83</accession>
<evidence type="ECO:0000256" key="1">
    <source>
        <dbReference type="ARBA" id="ARBA00000365"/>
    </source>
</evidence>
<dbReference type="PANTHER" id="PTHR11607">
    <property type="entry name" value="ALPHA-MANNOSIDASE"/>
    <property type="match status" value="1"/>
</dbReference>
<dbReference type="InterPro" id="IPR011013">
    <property type="entry name" value="Gal_mutarotase_sf_dom"/>
</dbReference>
<dbReference type="InterPro" id="IPR011330">
    <property type="entry name" value="Glyco_hydro/deAcase_b/a-brl"/>
</dbReference>
<keyword evidence="7" id="KW-0479">Metal-binding</keyword>
<evidence type="ECO:0000256" key="10">
    <source>
        <dbReference type="ARBA" id="ARBA00023157"/>
    </source>
</evidence>
<dbReference type="GO" id="GO:0004252">
    <property type="term" value="F:serine-type endopeptidase activity"/>
    <property type="evidence" value="ECO:0007669"/>
    <property type="project" value="InterPro"/>
</dbReference>
<dbReference type="InterPro" id="IPR011682">
    <property type="entry name" value="Glyco_hydro_38_C"/>
</dbReference>
<dbReference type="GO" id="GO:0006013">
    <property type="term" value="P:mannose metabolic process"/>
    <property type="evidence" value="ECO:0007669"/>
    <property type="project" value="InterPro"/>
</dbReference>
<keyword evidence="16" id="KW-1185">Reference proteome</keyword>
<dbReference type="FunFam" id="2.40.10.10:FF:000038">
    <property type="entry name" value="Serine protease"/>
    <property type="match status" value="1"/>
</dbReference>
<protein>
    <recommendedName>
        <fullName evidence="5">alpha-mannosidase</fullName>
        <ecNumber evidence="5">3.2.1.24</ecNumber>
    </recommendedName>
</protein>
<dbReference type="PRINTS" id="PR00722">
    <property type="entry name" value="CHYMOTRYPSIN"/>
</dbReference>
<comment type="subcellular location">
    <subcellularLocation>
        <location evidence="3">Secreted</location>
    </subcellularLocation>
</comment>
<dbReference type="PROSITE" id="PS00134">
    <property type="entry name" value="TRYPSIN_HIS"/>
    <property type="match status" value="1"/>
</dbReference>
<evidence type="ECO:0000256" key="5">
    <source>
        <dbReference type="ARBA" id="ARBA00012752"/>
    </source>
</evidence>
<feature type="compositionally biased region" description="Basic and acidic residues" evidence="13">
    <location>
        <begin position="1147"/>
        <end position="1158"/>
    </location>
</feature>
<evidence type="ECO:0000256" key="6">
    <source>
        <dbReference type="ARBA" id="ARBA00022525"/>
    </source>
</evidence>
<dbReference type="OrthoDB" id="2016903at2759"/>
<evidence type="ECO:0000256" key="3">
    <source>
        <dbReference type="ARBA" id="ARBA00004613"/>
    </source>
</evidence>
<dbReference type="InterPro" id="IPR015341">
    <property type="entry name" value="Glyco_hydro_38_cen"/>
</dbReference>
<evidence type="ECO:0000256" key="7">
    <source>
        <dbReference type="ARBA" id="ARBA00022723"/>
    </source>
</evidence>
<feature type="region of interest" description="Disordered" evidence="13">
    <location>
        <begin position="1354"/>
        <end position="1382"/>
    </location>
</feature>
<evidence type="ECO:0000259" key="15">
    <source>
        <dbReference type="PROSITE" id="PS50240"/>
    </source>
</evidence>
<keyword evidence="14" id="KW-0472">Membrane</keyword>
<dbReference type="InterPro" id="IPR013780">
    <property type="entry name" value="Glyco_hydro_b"/>
</dbReference>
<organism evidence="16 17">
    <name type="scientific">Dermatophagoides pteronyssinus</name>
    <name type="common">European house dust mite</name>
    <dbReference type="NCBI Taxonomy" id="6956"/>
    <lineage>
        <taxon>Eukaryota</taxon>
        <taxon>Metazoa</taxon>
        <taxon>Ecdysozoa</taxon>
        <taxon>Arthropoda</taxon>
        <taxon>Chelicerata</taxon>
        <taxon>Arachnida</taxon>
        <taxon>Acari</taxon>
        <taxon>Acariformes</taxon>
        <taxon>Sarcoptiformes</taxon>
        <taxon>Astigmata</taxon>
        <taxon>Psoroptidia</taxon>
        <taxon>Analgoidea</taxon>
        <taxon>Pyroglyphidae</taxon>
        <taxon>Dermatophagoidinae</taxon>
        <taxon>Dermatophagoides</taxon>
    </lineage>
</organism>
<feature type="compositionally biased region" description="Low complexity" evidence="13">
    <location>
        <begin position="1362"/>
        <end position="1372"/>
    </location>
</feature>
<dbReference type="InterPro" id="IPR041147">
    <property type="entry name" value="GH38_C"/>
</dbReference>
<dbReference type="FunFam" id="2.70.98.30:FF:000003">
    <property type="entry name" value="Alpha-mannosidase"/>
    <property type="match status" value="1"/>
</dbReference>
<dbReference type="Gene3D" id="2.70.98.30">
    <property type="entry name" value="Golgi alpha-mannosidase II, domain 4"/>
    <property type="match status" value="1"/>
</dbReference>
<evidence type="ECO:0000313" key="16">
    <source>
        <dbReference type="Proteomes" id="UP000515146"/>
    </source>
</evidence>
<evidence type="ECO:0000256" key="4">
    <source>
        <dbReference type="ARBA" id="ARBA00009792"/>
    </source>
</evidence>
<dbReference type="GO" id="GO:0030246">
    <property type="term" value="F:carbohydrate binding"/>
    <property type="evidence" value="ECO:0007669"/>
    <property type="project" value="InterPro"/>
</dbReference>
<dbReference type="InterPro" id="IPR000602">
    <property type="entry name" value="Glyco_hydro_38_N"/>
</dbReference>
<dbReference type="KEGG" id="dpte:113797249"/>
<dbReference type="GO" id="GO:0004559">
    <property type="term" value="F:alpha-mannosidase activity"/>
    <property type="evidence" value="ECO:0007669"/>
    <property type="project" value="UniProtKB-EC"/>
</dbReference>
<evidence type="ECO:0000256" key="14">
    <source>
        <dbReference type="SAM" id="Phobius"/>
    </source>
</evidence>
<name>A0A6P6YD83_DERPT</name>
<dbReference type="Pfam" id="PF01074">
    <property type="entry name" value="Glyco_hydro_38N"/>
    <property type="match status" value="1"/>
</dbReference>
<dbReference type="Pfam" id="PF09261">
    <property type="entry name" value="Alpha-mann_mid"/>
    <property type="match status" value="1"/>
</dbReference>
<evidence type="ECO:0000256" key="9">
    <source>
        <dbReference type="ARBA" id="ARBA00022833"/>
    </source>
</evidence>
<keyword evidence="14" id="KW-0812">Transmembrane</keyword>
<dbReference type="InterPro" id="IPR027291">
    <property type="entry name" value="Glyco_hydro_38_N_sf"/>
</dbReference>
<dbReference type="GO" id="GO:0005764">
    <property type="term" value="C:lysosome"/>
    <property type="evidence" value="ECO:0007669"/>
    <property type="project" value="TreeGrafter"/>
</dbReference>
<evidence type="ECO:0000256" key="2">
    <source>
        <dbReference type="ARBA" id="ARBA00001947"/>
    </source>
</evidence>
<dbReference type="CDD" id="cd00190">
    <property type="entry name" value="Tryp_SPc"/>
    <property type="match status" value="1"/>
</dbReference>
<dbReference type="SUPFAM" id="SSF50494">
    <property type="entry name" value="Trypsin-like serine proteases"/>
    <property type="match status" value="1"/>
</dbReference>
<feature type="compositionally biased region" description="Basic and acidic residues" evidence="13">
    <location>
        <begin position="1127"/>
        <end position="1136"/>
    </location>
</feature>
<feature type="domain" description="Peptidase S1" evidence="15">
    <location>
        <begin position="1436"/>
        <end position="1711"/>
    </location>
</feature>
<dbReference type="InParanoid" id="A0A6P6YD83"/>
<dbReference type="InterPro" id="IPR001254">
    <property type="entry name" value="Trypsin_dom"/>
</dbReference>
<dbReference type="SUPFAM" id="SSF74650">
    <property type="entry name" value="Galactose mutarotase-like"/>
    <property type="match status" value="1"/>
</dbReference>
<comment type="similarity">
    <text evidence="4">Belongs to the glycosyl hydrolase 38 family.</text>
</comment>
<feature type="region of interest" description="Disordered" evidence="13">
    <location>
        <begin position="1759"/>
        <end position="1781"/>
    </location>
</feature>
<dbReference type="GO" id="GO:0006508">
    <property type="term" value="P:proteolysis"/>
    <property type="evidence" value="ECO:0007669"/>
    <property type="project" value="InterPro"/>
</dbReference>
<dbReference type="InterPro" id="IPR001314">
    <property type="entry name" value="Peptidase_S1A"/>
</dbReference>
<dbReference type="Pfam" id="PF17677">
    <property type="entry name" value="Glyco_hydro38C2"/>
    <property type="match status" value="1"/>
</dbReference>
<dbReference type="Gene3D" id="2.40.10.10">
    <property type="entry name" value="Trypsin-like serine proteases"/>
    <property type="match status" value="1"/>
</dbReference>
<keyword evidence="12" id="KW-0326">Glycosidase</keyword>
<dbReference type="Pfam" id="PF00089">
    <property type="entry name" value="Trypsin"/>
    <property type="match status" value="1"/>
</dbReference>
<proteinExistence type="inferred from homology"/>
<evidence type="ECO:0000256" key="11">
    <source>
        <dbReference type="ARBA" id="ARBA00023180"/>
    </source>
</evidence>
<feature type="compositionally biased region" description="Low complexity" evidence="13">
    <location>
        <begin position="1760"/>
        <end position="1773"/>
    </location>
</feature>
<dbReference type="GO" id="GO:0046872">
    <property type="term" value="F:metal ion binding"/>
    <property type="evidence" value="ECO:0007669"/>
    <property type="project" value="UniProtKB-KW"/>
</dbReference>
<keyword evidence="14" id="KW-1133">Transmembrane helix</keyword>
<sequence>MFFMMNHSYSTKHHYYQQSRNGFFINLFSSILILLFFIIIFLNYRSTVDAHYCQSCAPTLPGVLNVHIVCHTHLDTGWVHTYDQYYHRYIPVIYNSVIESLAQHPRRRFIVVETSFFSRWYQNQPRTVQLVVHELVNSGQLEFISGGWSMNDEATAHYASIIDNLSLGVKWLNQTFGQCGLTKTGWQIDPFGHSREQASLFSQMGFDSLFVGRIDHQDKNLRERMRTLEFIWKSSPSIGEKCDIFTGVLPNVYWPPKGFCFDINCFDETLNQQNIMRKAREFIQTVKNQASQYATNHTIITMGMDFYYQASEKWYMNLDYLIDAVNSMTATEKVNVIYSTPSCYARALNQLNRRWPIKLDDFFPYADAPEAYWTGYFTSRPSLKFAIKKGANLLQASNQLNVLSMRGYDHTKYIQDLKEVMGILQHHDAVTGTCKQYVNDDYQRMLSQASDKAEQSIISSYMTLIQAKTAPGQSIIGFCRDMNVSQCHYTEFIEDHLSTIMSIYNPIAHSLRHFVRVPVKNQQYKVIDHNEHLIPSQLVPIHPKILSLKERNSLATHELVFMSTLDPLGISSYLITKMNDYGSSEISESMLSNGQDVFLHNGKIGILIDGLTGFIKEIQLPTGENVPFVQTFWYYKASSRYSGDKPSGAYVFKPSHKNPHIVNTKSSYKIYRGTLVDEVHQVFTEWCTQVIRLYKNYNYIEFDWVIGPIPTGKFPDETGLEIITKYETNFQNKQTFFTDSNGRETIRRIRHHRPTWELFTEEEVSSNYYPVTSWTFIRDLSKNIQMTILTDRSQGATSMVDGVIEMMLHRRLLFDDGYGMEEALNEPGHNSEGLIVRGKHRVILDKIQESVRFMRKLSKTTSWIPVYLFRNVPARYGPSLIVGLNTNGIREKLPVNIHLLSLEQWNEQNILIRLEHFYEINEDLKYSQETMVRLSELFTNFIIVDVMEMNLLGTETLEQSEQNKMKWTAELDPYENYTMVLSSSFTRDSQTIRRDSTGSFSILFKPMQIRTFLIRIRPHSFFRRCDKKKLSLKISTMIFLKSILVVIIAGFTLATNSTNDDNPTTTTAPTTTVIYDDSRGRSMFNDDDQQLPRQGRIINDEKISIKGFIPIVGLASTNDKLSSNNGDDNRNIDKRNNQPSLSSYDDNVDHESIPQHQAGPEDQRFIGAALQGLIGNFAGGNMVGSIQRPISNQQQSILQRKIDCICVPFYMCRNGFLVGSAIDPYNNLNQQRKNDQQQQQQQFDDDMIYAAINERSLDGNSNHQQNNTKKFTEEILERMIGSSSSLNRQMTDKCGLLRTCCQQQRSSSFNLNPMIMNDQQLNFDYIGSNIPGYVGQSSHYRPTHQSPLEQVYHHTHNHHQHQQQYQPVPIKANRPRPPPPSNYRPPKVIHSLHSHSIPSYDHTIQPSLPIPIRNEHLPRPSSNLAYQNCGQRQSIGINGRVQNLNYHQSSTEFAEFPWQVAILKRIGPSDNLYVCGGALISSGFIMTAAHCIKKYVLLFVVLFTSLSKLLNSFRFQAQDLKIRLGEWDVHREDEFYPYVEKNVEEIFIHPNFVPRNLMNDVALLKLDTELDLSQHPHISPICMPQSYDSFSGQRCYVAGWGKNAFGHQGEYQSVLMKVDLPVLDTRICENQLKQTKLGYNFRLDRSMICAGGEPGKDACEGDGGSGLVCESNGEWNVVGLVSWGLGCGQGGVPGVYTNVGHIRHWVDKIILPYYNNHHNHHHHHQISKSIPNFNELINERSLNNENQQQILNDTMLVTPKITDNDNNNNNSTKIENKEKSN</sequence>
<dbReference type="SMART" id="SM00020">
    <property type="entry name" value="Tryp_SPc"/>
    <property type="match status" value="1"/>
</dbReference>
<dbReference type="FunFam" id="1.20.1270.50:FF:000003">
    <property type="entry name" value="Alpha-mannosidase"/>
    <property type="match status" value="1"/>
</dbReference>
<dbReference type="Gene3D" id="3.20.110.10">
    <property type="entry name" value="Glycoside hydrolase 38, N terminal domain"/>
    <property type="match status" value="1"/>
</dbReference>
<dbReference type="InterPro" id="IPR043504">
    <property type="entry name" value="Peptidase_S1_PA_chymotrypsin"/>
</dbReference>
<dbReference type="SUPFAM" id="SSF88688">
    <property type="entry name" value="Families 57/38 glycoside transferase middle domain"/>
    <property type="match status" value="1"/>
</dbReference>
<feature type="transmembrane region" description="Helical" evidence="14">
    <location>
        <begin position="21"/>
        <end position="44"/>
    </location>
</feature>
<evidence type="ECO:0000256" key="8">
    <source>
        <dbReference type="ARBA" id="ARBA00022801"/>
    </source>
</evidence>
<dbReference type="EC" id="3.2.1.24" evidence="5"/>
<dbReference type="Pfam" id="PF07748">
    <property type="entry name" value="Glyco_hydro_38C"/>
    <property type="match status" value="1"/>
</dbReference>
<keyword evidence="11" id="KW-0325">Glycoprotein</keyword>
<dbReference type="InterPro" id="IPR018114">
    <property type="entry name" value="TRYPSIN_HIS"/>
</dbReference>
<keyword evidence="8" id="KW-0378">Hydrolase</keyword>
<dbReference type="InterPro" id="IPR009003">
    <property type="entry name" value="Peptidase_S1_PA"/>
</dbReference>
<comment type="cofactor">
    <cofactor evidence="2">
        <name>Zn(2+)</name>
        <dbReference type="ChEBI" id="CHEBI:29105"/>
    </cofactor>
</comment>